<evidence type="ECO:0000313" key="1">
    <source>
        <dbReference type="EMBL" id="GHD04284.1"/>
    </source>
</evidence>
<sequence>MQIACAIVEASERRAMNDAAFMMEAKGVLCPELLHALASASVISIRARARWMAHAIEEPEVKGS</sequence>
<gene>
    <name evidence="1" type="ORF">GCM10007320_65050</name>
</gene>
<dbReference type="EMBL" id="BMYK01000049">
    <property type="protein sequence ID" value="GHD04284.1"/>
    <property type="molecule type" value="Genomic_DNA"/>
</dbReference>
<evidence type="ECO:0000313" key="2">
    <source>
        <dbReference type="Proteomes" id="UP000626210"/>
    </source>
</evidence>
<proteinExistence type="predicted"/>
<keyword evidence="2" id="KW-1185">Reference proteome</keyword>
<accession>A0ABQ3GFE7</accession>
<protein>
    <submittedName>
        <fullName evidence="1">Uncharacterized protein</fullName>
    </submittedName>
</protein>
<name>A0ABQ3GFE7_9BURK</name>
<organism evidence="1 2">
    <name type="scientific">Pseudorhodoferax aquiterrae</name>
    <dbReference type="NCBI Taxonomy" id="747304"/>
    <lineage>
        <taxon>Bacteria</taxon>
        <taxon>Pseudomonadati</taxon>
        <taxon>Pseudomonadota</taxon>
        <taxon>Betaproteobacteria</taxon>
        <taxon>Burkholderiales</taxon>
        <taxon>Comamonadaceae</taxon>
    </lineage>
</organism>
<comment type="caution">
    <text evidence="1">The sequence shown here is derived from an EMBL/GenBank/DDBJ whole genome shotgun (WGS) entry which is preliminary data.</text>
</comment>
<dbReference type="Proteomes" id="UP000626210">
    <property type="component" value="Unassembled WGS sequence"/>
</dbReference>
<reference evidence="2" key="1">
    <citation type="journal article" date="2019" name="Int. J. Syst. Evol. Microbiol.">
        <title>The Global Catalogue of Microorganisms (GCM) 10K type strain sequencing project: providing services to taxonomists for standard genome sequencing and annotation.</title>
        <authorList>
            <consortium name="The Broad Institute Genomics Platform"/>
            <consortium name="The Broad Institute Genome Sequencing Center for Infectious Disease"/>
            <person name="Wu L."/>
            <person name="Ma J."/>
        </authorList>
    </citation>
    <scope>NUCLEOTIDE SEQUENCE [LARGE SCALE GENOMIC DNA]</scope>
    <source>
        <strain evidence="2">KCTC 23314</strain>
    </source>
</reference>